<organism evidence="1 2">
    <name type="scientific">Leptospira ognonensis</name>
    <dbReference type="NCBI Taxonomy" id="2484945"/>
    <lineage>
        <taxon>Bacteria</taxon>
        <taxon>Pseudomonadati</taxon>
        <taxon>Spirochaetota</taxon>
        <taxon>Spirochaetia</taxon>
        <taxon>Leptospirales</taxon>
        <taxon>Leptospiraceae</taxon>
        <taxon>Leptospira</taxon>
    </lineage>
</organism>
<evidence type="ECO:0000313" key="1">
    <source>
        <dbReference type="EMBL" id="TGL61211.1"/>
    </source>
</evidence>
<dbReference type="Gene3D" id="2.60.40.1890">
    <property type="entry name" value="PCu(A)C copper chaperone"/>
    <property type="match status" value="1"/>
</dbReference>
<dbReference type="Pfam" id="PF04314">
    <property type="entry name" value="PCuAC"/>
    <property type="match status" value="1"/>
</dbReference>
<dbReference type="PROSITE" id="PS51257">
    <property type="entry name" value="PROKAR_LIPOPROTEIN"/>
    <property type="match status" value="1"/>
</dbReference>
<dbReference type="OrthoDB" id="329262at2"/>
<dbReference type="InterPro" id="IPR007410">
    <property type="entry name" value="LpqE-like"/>
</dbReference>
<dbReference type="PANTHER" id="PTHR36302">
    <property type="entry name" value="BLR7088 PROTEIN"/>
    <property type="match status" value="1"/>
</dbReference>
<gene>
    <name evidence="1" type="ORF">EHQ58_05365</name>
</gene>
<dbReference type="PANTHER" id="PTHR36302:SF1">
    <property type="entry name" value="COPPER CHAPERONE PCU(A)C"/>
    <property type="match status" value="1"/>
</dbReference>
<dbReference type="SUPFAM" id="SSF110087">
    <property type="entry name" value="DR1885-like metal-binding protein"/>
    <property type="match status" value="1"/>
</dbReference>
<dbReference type="Proteomes" id="UP000297693">
    <property type="component" value="Unassembled WGS sequence"/>
</dbReference>
<proteinExistence type="predicted"/>
<dbReference type="AlphaFoldDB" id="A0A4R9K6J5"/>
<comment type="caution">
    <text evidence="1">The sequence shown here is derived from an EMBL/GenBank/DDBJ whole genome shotgun (WGS) entry which is preliminary data.</text>
</comment>
<accession>A0A4R9K6J5</accession>
<keyword evidence="2" id="KW-1185">Reference proteome</keyword>
<sequence>MGKINITNLTILLLFQVVLFFSCRSAPNGFEVKLLPEDVHSSVAYGTLLIDSKVNQTLIGVKCDGFERVEWHESKIDENQIMRMIQIPYPIHLVADRKYSFQPGGSHLMLFGRTRKLIEGENLRITFSFSDLSKKESYARVVK</sequence>
<evidence type="ECO:0000313" key="2">
    <source>
        <dbReference type="Proteomes" id="UP000297693"/>
    </source>
</evidence>
<name>A0A4R9K6J5_9LEPT</name>
<protein>
    <submittedName>
        <fullName evidence="1">Copper chaperone PCu(A)C</fullName>
    </submittedName>
</protein>
<dbReference type="InterPro" id="IPR058248">
    <property type="entry name" value="Lxx211020-like"/>
</dbReference>
<reference evidence="1" key="1">
    <citation type="journal article" date="2019" name="PLoS Negl. Trop. Dis.">
        <title>Revisiting the worldwide diversity of Leptospira species in the environment.</title>
        <authorList>
            <person name="Vincent A.T."/>
            <person name="Schiettekatte O."/>
            <person name="Bourhy P."/>
            <person name="Veyrier F.J."/>
            <person name="Picardeau M."/>
        </authorList>
    </citation>
    <scope>NUCLEOTIDE SEQUENCE [LARGE SCALE GENOMIC DNA]</scope>
    <source>
        <strain evidence="1">201702476</strain>
    </source>
</reference>
<dbReference type="EMBL" id="RQGD01000020">
    <property type="protein sequence ID" value="TGL61211.1"/>
    <property type="molecule type" value="Genomic_DNA"/>
</dbReference>
<dbReference type="InterPro" id="IPR036182">
    <property type="entry name" value="PCuAC_sf"/>
</dbReference>